<gene>
    <name evidence="1" type="ORF">ACFFJH_18435</name>
</gene>
<evidence type="ECO:0000313" key="1">
    <source>
        <dbReference type="EMBL" id="MFC0351801.1"/>
    </source>
</evidence>
<accession>A0ABV6IIZ5</accession>
<proteinExistence type="predicted"/>
<dbReference type="EMBL" id="JBHLXJ010000033">
    <property type="protein sequence ID" value="MFC0351801.1"/>
    <property type="molecule type" value="Genomic_DNA"/>
</dbReference>
<comment type="caution">
    <text evidence="1">The sequence shown here is derived from an EMBL/GenBank/DDBJ whole genome shotgun (WGS) entry which is preliminary data.</text>
</comment>
<evidence type="ECO:0000313" key="2">
    <source>
        <dbReference type="Proteomes" id="UP001589844"/>
    </source>
</evidence>
<name>A0ABV6IIZ5_9BURK</name>
<reference evidence="1 2" key="1">
    <citation type="submission" date="2024-09" db="EMBL/GenBank/DDBJ databases">
        <authorList>
            <person name="Sun Q."/>
            <person name="Mori K."/>
        </authorList>
    </citation>
    <scope>NUCLEOTIDE SEQUENCE [LARGE SCALE GENOMIC DNA]</scope>
    <source>
        <strain evidence="1 2">CCM 8677</strain>
    </source>
</reference>
<dbReference type="Proteomes" id="UP001589844">
    <property type="component" value="Unassembled WGS sequence"/>
</dbReference>
<organism evidence="1 2">
    <name type="scientific">Undibacterium danionis</name>
    <dbReference type="NCBI Taxonomy" id="1812100"/>
    <lineage>
        <taxon>Bacteria</taxon>
        <taxon>Pseudomonadati</taxon>
        <taxon>Pseudomonadota</taxon>
        <taxon>Betaproteobacteria</taxon>
        <taxon>Burkholderiales</taxon>
        <taxon>Oxalobacteraceae</taxon>
        <taxon>Undibacterium</taxon>
    </lineage>
</organism>
<sequence>MDAQTTSRKRSPRSTFKAPVLSLVPPIAPLPVHTQHVASVLAEARQKALAGEIEGAVVVIFHNNSWQATIAGSLIGDQAKLCSIAGGLLGNFSIPR</sequence>
<dbReference type="RefSeq" id="WP_390214487.1">
    <property type="nucleotide sequence ID" value="NZ_JBHLXJ010000033.1"/>
</dbReference>
<keyword evidence="2" id="KW-1185">Reference proteome</keyword>
<protein>
    <submittedName>
        <fullName evidence="1">Uncharacterized protein</fullName>
    </submittedName>
</protein>